<dbReference type="InterPro" id="IPR016181">
    <property type="entry name" value="Acyl_CoA_acyltransferase"/>
</dbReference>
<keyword evidence="3" id="KW-1185">Reference proteome</keyword>
<protein>
    <recommendedName>
        <fullName evidence="1">N-acyl amino acid synthase FeeM catalytic core domain-containing protein</fullName>
    </recommendedName>
</protein>
<feature type="domain" description="N-acyl amino acid synthase FeeM catalytic core" evidence="1">
    <location>
        <begin position="25"/>
        <end position="180"/>
    </location>
</feature>
<dbReference type="RefSeq" id="WP_259547351.1">
    <property type="nucleotide sequence ID" value="NZ_BAABHW010000001.1"/>
</dbReference>
<sequence>MNEQVIKALKHSRYRVLTDSESLKEVYRLRYKCYRAENSIAEDERGIMTDPFDETENCVQVAVEMDGKILSAVRLHIVSAASPISPTVEVFPELKENLERGEIILDPTRFVVDPMARQQRVPLNFLTLRVPVLATIFYDVDIALAPVRPEHSAFYRRYLGHKPVLEPRVYPGLAKRIELLIAKREQRDAVLARTPVFGPLEDFPDSNVDFPKLPGVSSKVGRSSAA</sequence>
<proteinExistence type="predicted"/>
<dbReference type="Gene3D" id="3.40.630.30">
    <property type="match status" value="1"/>
</dbReference>
<dbReference type="InterPro" id="IPR054597">
    <property type="entry name" value="FeeM_cat"/>
</dbReference>
<reference evidence="3" key="1">
    <citation type="journal article" date="2019" name="Int. J. Syst. Evol. Microbiol.">
        <title>The Global Catalogue of Microorganisms (GCM) 10K type strain sequencing project: providing services to taxonomists for standard genome sequencing and annotation.</title>
        <authorList>
            <consortium name="The Broad Institute Genomics Platform"/>
            <consortium name="The Broad Institute Genome Sequencing Center for Infectious Disease"/>
            <person name="Wu L."/>
            <person name="Ma J."/>
        </authorList>
    </citation>
    <scope>NUCLEOTIDE SEQUENCE [LARGE SCALE GENOMIC DNA]</scope>
    <source>
        <strain evidence="3">JCM 18015</strain>
    </source>
</reference>
<evidence type="ECO:0000259" key="1">
    <source>
        <dbReference type="Pfam" id="PF21926"/>
    </source>
</evidence>
<gene>
    <name evidence="2" type="ORF">GCM10023209_00440</name>
</gene>
<dbReference type="Proteomes" id="UP001499910">
    <property type="component" value="Unassembled WGS sequence"/>
</dbReference>
<evidence type="ECO:0000313" key="3">
    <source>
        <dbReference type="Proteomes" id="UP001499910"/>
    </source>
</evidence>
<dbReference type="SUPFAM" id="SSF55729">
    <property type="entry name" value="Acyl-CoA N-acyltransferases (Nat)"/>
    <property type="match status" value="1"/>
</dbReference>
<organism evidence="2 3">
    <name type="scientific">[Roseibacterium] beibuensis</name>
    <dbReference type="NCBI Taxonomy" id="1193142"/>
    <lineage>
        <taxon>Bacteria</taxon>
        <taxon>Pseudomonadati</taxon>
        <taxon>Pseudomonadota</taxon>
        <taxon>Alphaproteobacteria</taxon>
        <taxon>Rhodobacterales</taxon>
        <taxon>Roseobacteraceae</taxon>
        <taxon>Roseicyclus</taxon>
    </lineage>
</organism>
<comment type="caution">
    <text evidence="2">The sequence shown here is derived from an EMBL/GenBank/DDBJ whole genome shotgun (WGS) entry which is preliminary data.</text>
</comment>
<accession>A0ABP9KUY4</accession>
<evidence type="ECO:0000313" key="2">
    <source>
        <dbReference type="EMBL" id="GAA5064183.1"/>
    </source>
</evidence>
<dbReference type="EMBL" id="BAABHW010000001">
    <property type="protein sequence ID" value="GAA5064183.1"/>
    <property type="molecule type" value="Genomic_DNA"/>
</dbReference>
<dbReference type="Pfam" id="PF21926">
    <property type="entry name" value="FeeM"/>
    <property type="match status" value="1"/>
</dbReference>
<name>A0ABP9KUY4_9RHOB</name>